<evidence type="ECO:0000313" key="5">
    <source>
        <dbReference type="Proteomes" id="UP000251571"/>
    </source>
</evidence>
<protein>
    <submittedName>
        <fullName evidence="3">Uncharacterized protein</fullName>
    </submittedName>
</protein>
<evidence type="ECO:0000313" key="4">
    <source>
        <dbReference type="Proteomes" id="UP000245839"/>
    </source>
</evidence>
<reference evidence="2 4" key="2">
    <citation type="submission" date="2018-03" db="EMBL/GenBank/DDBJ databases">
        <title>Genomic Encyclopedia of Archaeal and Bacterial Type Strains, Phase II (KMG-II): from individual species to whole genera.</title>
        <authorList>
            <person name="Goeker M."/>
        </authorList>
    </citation>
    <scope>NUCLEOTIDE SEQUENCE [LARGE SCALE GENOMIC DNA]</scope>
    <source>
        <strain evidence="2 4">DSM 25227</strain>
    </source>
</reference>
<feature type="transmembrane region" description="Helical" evidence="1">
    <location>
        <begin position="12"/>
        <end position="35"/>
    </location>
</feature>
<dbReference type="Proteomes" id="UP000245839">
    <property type="component" value="Unassembled WGS sequence"/>
</dbReference>
<accession>A0A2Y9AU17</accession>
<keyword evidence="4" id="KW-1185">Reference proteome</keyword>
<gene>
    <name evidence="2" type="ORF">BCF38_104260</name>
    <name evidence="3" type="ORF">SAMN05421539_104260</name>
</gene>
<reference evidence="3 5" key="1">
    <citation type="submission" date="2016-10" db="EMBL/GenBank/DDBJ databases">
        <authorList>
            <person name="Cai Z."/>
        </authorList>
    </citation>
    <scope>NUCLEOTIDE SEQUENCE [LARGE SCALE GENOMIC DNA]</scope>
    <source>
        <strain evidence="3 5">DSM 25227</strain>
    </source>
</reference>
<organism evidence="3 5">
    <name type="scientific">Jannaschia seohaensis</name>
    <dbReference type="NCBI Taxonomy" id="475081"/>
    <lineage>
        <taxon>Bacteria</taxon>
        <taxon>Pseudomonadati</taxon>
        <taxon>Pseudomonadota</taxon>
        <taxon>Alphaproteobacteria</taxon>
        <taxon>Rhodobacterales</taxon>
        <taxon>Roseobacteraceae</taxon>
        <taxon>Jannaschia</taxon>
    </lineage>
</organism>
<keyword evidence="1" id="KW-1133">Transmembrane helix</keyword>
<proteinExistence type="predicted"/>
<dbReference type="Proteomes" id="UP000251571">
    <property type="component" value="Unassembled WGS sequence"/>
</dbReference>
<evidence type="ECO:0000313" key="2">
    <source>
        <dbReference type="EMBL" id="PWJ19325.1"/>
    </source>
</evidence>
<sequence>MRFLGRHGIPLTLTLTISLVTPIAMFFFFEGAMMIPMPQGMRFTQPVFDLLYDILC</sequence>
<dbReference type="EMBL" id="QGDJ01000004">
    <property type="protein sequence ID" value="PWJ19325.1"/>
    <property type="molecule type" value="Genomic_DNA"/>
</dbReference>
<dbReference type="EMBL" id="UETC01000004">
    <property type="protein sequence ID" value="SSA45987.1"/>
    <property type="molecule type" value="Genomic_DNA"/>
</dbReference>
<name>A0A2Y9AU17_9RHOB</name>
<dbReference type="RefSeq" id="WP_245947448.1">
    <property type="nucleotide sequence ID" value="NZ_QGDJ01000004.1"/>
</dbReference>
<keyword evidence="1" id="KW-0472">Membrane</keyword>
<dbReference type="AlphaFoldDB" id="A0A2Y9AU17"/>
<evidence type="ECO:0000313" key="3">
    <source>
        <dbReference type="EMBL" id="SSA45987.1"/>
    </source>
</evidence>
<keyword evidence="1" id="KW-0812">Transmembrane</keyword>
<evidence type="ECO:0000256" key="1">
    <source>
        <dbReference type="SAM" id="Phobius"/>
    </source>
</evidence>